<organism evidence="4 5">
    <name type="scientific">Candidatus Entotheonella gemina</name>
    <dbReference type="NCBI Taxonomy" id="1429439"/>
    <lineage>
        <taxon>Bacteria</taxon>
        <taxon>Pseudomonadati</taxon>
        <taxon>Nitrospinota/Tectimicrobiota group</taxon>
        <taxon>Candidatus Tectimicrobiota</taxon>
        <taxon>Candidatus Entotheonellia</taxon>
        <taxon>Candidatus Entotheonellales</taxon>
        <taxon>Candidatus Entotheonellaceae</taxon>
        <taxon>Candidatus Entotheonella</taxon>
    </lineage>
</organism>
<dbReference type="GO" id="GO:0004065">
    <property type="term" value="F:arylsulfatase activity"/>
    <property type="evidence" value="ECO:0007669"/>
    <property type="project" value="TreeGrafter"/>
</dbReference>
<dbReference type="InterPro" id="IPR017850">
    <property type="entry name" value="Alkaline_phosphatase_core_sf"/>
</dbReference>
<keyword evidence="5" id="KW-1185">Reference proteome</keyword>
<feature type="domain" description="Sulfatase N-terminal" evidence="3">
    <location>
        <begin position="9"/>
        <end position="204"/>
    </location>
</feature>
<dbReference type="Pfam" id="PF00884">
    <property type="entry name" value="Sulfatase"/>
    <property type="match status" value="1"/>
</dbReference>
<accession>W4MHB3</accession>
<sequence>MTADKTHRPNIIFIYSDQLRADAIGCAGNRVVKTPHIDRLAHEGVRFENACISYPLCTPFRASLLTGKYAHATGVYSNHFPISTDQVFLSTLLNNAGYCNGYIGKWHLYGGPKPGFVPPGKDRPDCDHFAGFNRGHESMRSIFYRDSEQPYYSRRYEPDYRTDHLIECMESCIAGQKTGPFFGYICMGPPHFPMDMPDYWKQLYHPDDVQLPHGVPNPERQREVRQRSVQREFGSDATLAESSKIAQRKLPVGEAETEAEIREFIAHTTGWSQTSAITSATFSIGWIKRD</sequence>
<gene>
    <name evidence="4" type="ORF">ETSY2_00220</name>
</gene>
<name>W4MHB3_9BACT</name>
<dbReference type="PANTHER" id="PTHR42693">
    <property type="entry name" value="ARYLSULFATASE FAMILY MEMBER"/>
    <property type="match status" value="1"/>
</dbReference>
<comment type="caution">
    <text evidence="4">The sequence shown here is derived from an EMBL/GenBank/DDBJ whole genome shotgun (WGS) entry which is preliminary data.</text>
</comment>
<dbReference type="PANTHER" id="PTHR42693:SF53">
    <property type="entry name" value="ENDO-4-O-SULFATASE"/>
    <property type="match status" value="1"/>
</dbReference>
<keyword evidence="2" id="KW-0378">Hydrolase</keyword>
<evidence type="ECO:0000313" key="4">
    <source>
        <dbReference type="EMBL" id="ETX09316.1"/>
    </source>
</evidence>
<dbReference type="Gene3D" id="3.40.720.10">
    <property type="entry name" value="Alkaline Phosphatase, subunit A"/>
    <property type="match status" value="1"/>
</dbReference>
<dbReference type="InterPro" id="IPR050738">
    <property type="entry name" value="Sulfatase"/>
</dbReference>
<protein>
    <recommendedName>
        <fullName evidence="3">Sulfatase N-terminal domain-containing protein</fullName>
    </recommendedName>
</protein>
<dbReference type="InterPro" id="IPR000917">
    <property type="entry name" value="Sulfatase_N"/>
</dbReference>
<dbReference type="SUPFAM" id="SSF53649">
    <property type="entry name" value="Alkaline phosphatase-like"/>
    <property type="match status" value="1"/>
</dbReference>
<dbReference type="Proteomes" id="UP000019140">
    <property type="component" value="Unassembled WGS sequence"/>
</dbReference>
<evidence type="ECO:0000256" key="2">
    <source>
        <dbReference type="ARBA" id="ARBA00022801"/>
    </source>
</evidence>
<dbReference type="HOGENOM" id="CLU_958726_0_0_7"/>
<dbReference type="AlphaFoldDB" id="W4MHB3"/>
<dbReference type="EMBL" id="AZHX01000007">
    <property type="protein sequence ID" value="ETX09316.1"/>
    <property type="molecule type" value="Genomic_DNA"/>
</dbReference>
<reference evidence="4 5" key="1">
    <citation type="journal article" date="2014" name="Nature">
        <title>An environmental bacterial taxon with a large and distinct metabolic repertoire.</title>
        <authorList>
            <person name="Wilson M.C."/>
            <person name="Mori T."/>
            <person name="Ruckert C."/>
            <person name="Uria A.R."/>
            <person name="Helf M.J."/>
            <person name="Takada K."/>
            <person name="Gernert C."/>
            <person name="Steffens U.A."/>
            <person name="Heycke N."/>
            <person name="Schmitt S."/>
            <person name="Rinke C."/>
            <person name="Helfrich E.J."/>
            <person name="Brachmann A.O."/>
            <person name="Gurgui C."/>
            <person name="Wakimoto T."/>
            <person name="Kracht M."/>
            <person name="Crusemann M."/>
            <person name="Hentschel U."/>
            <person name="Abe I."/>
            <person name="Matsunaga S."/>
            <person name="Kalinowski J."/>
            <person name="Takeyama H."/>
            <person name="Piel J."/>
        </authorList>
    </citation>
    <scope>NUCLEOTIDE SEQUENCE [LARGE SCALE GENOMIC DNA]</scope>
    <source>
        <strain evidence="5">TSY2</strain>
    </source>
</reference>
<dbReference type="PATRIC" id="fig|1429439.4.peg.39"/>
<evidence type="ECO:0000259" key="3">
    <source>
        <dbReference type="Pfam" id="PF00884"/>
    </source>
</evidence>
<comment type="similarity">
    <text evidence="1">Belongs to the sulfatase family.</text>
</comment>
<proteinExistence type="inferred from homology"/>
<evidence type="ECO:0000256" key="1">
    <source>
        <dbReference type="ARBA" id="ARBA00008779"/>
    </source>
</evidence>
<evidence type="ECO:0000313" key="5">
    <source>
        <dbReference type="Proteomes" id="UP000019140"/>
    </source>
</evidence>